<keyword evidence="2" id="KW-1185">Reference proteome</keyword>
<dbReference type="AlphaFoldDB" id="A0A836C8U9"/>
<name>A0A836C8U9_9STRA</name>
<gene>
    <name evidence="1" type="ORF">JKP88DRAFT_216234</name>
</gene>
<comment type="caution">
    <text evidence="1">The sequence shown here is derived from an EMBL/GenBank/DDBJ whole genome shotgun (WGS) entry which is preliminary data.</text>
</comment>
<dbReference type="EMBL" id="JAFCMP010000536">
    <property type="protein sequence ID" value="KAG5176457.1"/>
    <property type="molecule type" value="Genomic_DNA"/>
</dbReference>
<evidence type="ECO:0000313" key="2">
    <source>
        <dbReference type="Proteomes" id="UP000664859"/>
    </source>
</evidence>
<evidence type="ECO:0000313" key="1">
    <source>
        <dbReference type="EMBL" id="KAG5176457.1"/>
    </source>
</evidence>
<organism evidence="1 2">
    <name type="scientific">Tribonema minus</name>
    <dbReference type="NCBI Taxonomy" id="303371"/>
    <lineage>
        <taxon>Eukaryota</taxon>
        <taxon>Sar</taxon>
        <taxon>Stramenopiles</taxon>
        <taxon>Ochrophyta</taxon>
        <taxon>PX clade</taxon>
        <taxon>Xanthophyceae</taxon>
        <taxon>Tribonematales</taxon>
        <taxon>Tribonemataceae</taxon>
        <taxon>Tribonema</taxon>
    </lineage>
</organism>
<proteinExistence type="predicted"/>
<protein>
    <submittedName>
        <fullName evidence="1">Uncharacterized protein</fullName>
    </submittedName>
</protein>
<accession>A0A836C8U9</accession>
<reference evidence="1" key="1">
    <citation type="submission" date="2021-02" db="EMBL/GenBank/DDBJ databases">
        <title>First Annotated Genome of the Yellow-green Alga Tribonema minus.</title>
        <authorList>
            <person name="Mahan K.M."/>
        </authorList>
    </citation>
    <scope>NUCLEOTIDE SEQUENCE</scope>
    <source>
        <strain evidence="1">UTEX B ZZ1240</strain>
    </source>
</reference>
<dbReference type="Proteomes" id="UP000664859">
    <property type="component" value="Unassembled WGS sequence"/>
</dbReference>
<sequence>MAIIGAEQLRRLHSLDNFKHFAVQQQFLEVYLYCSLAPRGAAALAVALMVARVHQAARGWEMLAVSRSCGVASCGVACGEDTALGSSRGYWNMGIRIASGHTVDRLLEHARKRTSARHVSGVLRQGIEDRAPLAQMYTRGITAVLRRFRSRDGDIGYDRCGSDWVPLCLPPMSLVQACNAGL</sequence>